<comment type="caution">
    <text evidence="1">The sequence shown here is derived from an EMBL/GenBank/DDBJ whole genome shotgun (WGS) entry which is preliminary data.</text>
</comment>
<dbReference type="AlphaFoldDB" id="A0A9D9GQG9"/>
<organism evidence="1 2">
    <name type="scientific">Candidatus Avisuccinivibrio stercorigallinarum</name>
    <dbReference type="NCBI Taxonomy" id="2840704"/>
    <lineage>
        <taxon>Bacteria</taxon>
        <taxon>Pseudomonadati</taxon>
        <taxon>Pseudomonadota</taxon>
        <taxon>Gammaproteobacteria</taxon>
        <taxon>Aeromonadales</taxon>
        <taxon>Succinivibrionaceae</taxon>
        <taxon>Succinivibrionaceae incertae sedis</taxon>
        <taxon>Candidatus Avisuccinivibrio</taxon>
    </lineage>
</organism>
<evidence type="ECO:0000313" key="1">
    <source>
        <dbReference type="EMBL" id="MBO8416062.1"/>
    </source>
</evidence>
<proteinExistence type="predicted"/>
<dbReference type="Proteomes" id="UP000823631">
    <property type="component" value="Unassembled WGS sequence"/>
</dbReference>
<reference evidence="1" key="1">
    <citation type="submission" date="2020-10" db="EMBL/GenBank/DDBJ databases">
        <authorList>
            <person name="Gilroy R."/>
        </authorList>
    </citation>
    <scope>NUCLEOTIDE SEQUENCE</scope>
    <source>
        <strain evidence="1">17213</strain>
    </source>
</reference>
<gene>
    <name evidence="1" type="ORF">IAB19_06765</name>
</gene>
<name>A0A9D9GQG9_9GAMM</name>
<dbReference type="EMBL" id="JADINH010000144">
    <property type="protein sequence ID" value="MBO8416062.1"/>
    <property type="molecule type" value="Genomic_DNA"/>
</dbReference>
<evidence type="ECO:0000313" key="2">
    <source>
        <dbReference type="Proteomes" id="UP000823631"/>
    </source>
</evidence>
<accession>A0A9D9GQG9</accession>
<feature type="non-terminal residue" evidence="1">
    <location>
        <position position="61"/>
    </location>
</feature>
<reference evidence="1" key="2">
    <citation type="journal article" date="2021" name="PeerJ">
        <title>Extensive microbial diversity within the chicken gut microbiome revealed by metagenomics and culture.</title>
        <authorList>
            <person name="Gilroy R."/>
            <person name="Ravi A."/>
            <person name="Getino M."/>
            <person name="Pursley I."/>
            <person name="Horton D.L."/>
            <person name="Alikhan N.F."/>
            <person name="Baker D."/>
            <person name="Gharbi K."/>
            <person name="Hall N."/>
            <person name="Watson M."/>
            <person name="Adriaenssens E.M."/>
            <person name="Foster-Nyarko E."/>
            <person name="Jarju S."/>
            <person name="Secka A."/>
            <person name="Antonio M."/>
            <person name="Oren A."/>
            <person name="Chaudhuri R.R."/>
            <person name="La Ragione R."/>
            <person name="Hildebrand F."/>
            <person name="Pallen M.J."/>
        </authorList>
    </citation>
    <scope>NUCLEOTIDE SEQUENCE</scope>
    <source>
        <strain evidence="1">17213</strain>
    </source>
</reference>
<sequence length="61" mass="7075">MQYDQTLSAQADAYARTVSPYFDIEDKESKYKADKLFKRLRRKVGHAIGDYGMIEPGDRVM</sequence>
<protein>
    <submittedName>
        <fullName evidence="1">tRNA 2-thiocytidine(32) synthetase TtcA</fullName>
    </submittedName>
</protein>